<dbReference type="InterPro" id="IPR001387">
    <property type="entry name" value="Cro/C1-type_HTH"/>
</dbReference>
<dbReference type="eggNOG" id="COG1476">
    <property type="taxonomic scope" value="Bacteria"/>
</dbReference>
<protein>
    <submittedName>
        <fullName evidence="3">Helix-turn-helix domain protein</fullName>
    </submittedName>
</protein>
<dbReference type="SUPFAM" id="SSF47413">
    <property type="entry name" value="lambda repressor-like DNA-binding domains"/>
    <property type="match status" value="1"/>
</dbReference>
<keyword evidence="1" id="KW-0238">DNA-binding</keyword>
<dbReference type="PANTHER" id="PTHR46558">
    <property type="entry name" value="TRACRIPTIONAL REGULATORY PROTEIN-RELATED-RELATED"/>
    <property type="match status" value="1"/>
</dbReference>
<evidence type="ECO:0000256" key="1">
    <source>
        <dbReference type="ARBA" id="ARBA00023125"/>
    </source>
</evidence>
<evidence type="ECO:0000313" key="3">
    <source>
        <dbReference type="EMBL" id="AEE96927.1"/>
    </source>
</evidence>
<dbReference type="Proteomes" id="UP000008457">
    <property type="component" value="Chromosome"/>
</dbReference>
<dbReference type="AlphaFoldDB" id="F4A093"/>
<gene>
    <name evidence="3" type="ordered locus">Mahau_1746</name>
</gene>
<sequence length="126" mass="14725">MLYERLVELRKERKMTQEELANVLGISRSALSLYETDKRQPDFQTICRLADFFNVSVDYLLGRTDDRCGVARTTYKAGNKADFILRDPDIREALDELDYITADEKESLLTHLYGIKSKRQRARDDK</sequence>
<keyword evidence="4" id="KW-1185">Reference proteome</keyword>
<proteinExistence type="predicted"/>
<dbReference type="RefSeq" id="WP_013781355.1">
    <property type="nucleotide sequence ID" value="NC_015520.1"/>
</dbReference>
<dbReference type="STRING" id="697281.Mahau_1746"/>
<name>F4A093_MAHA5</name>
<reference evidence="4" key="1">
    <citation type="submission" date="2010-11" db="EMBL/GenBank/DDBJ databases">
        <title>The complete genome of Mahella australiensis DSM 15567.</title>
        <authorList>
            <consortium name="US DOE Joint Genome Institute (JGI-PGF)"/>
            <person name="Lucas S."/>
            <person name="Copeland A."/>
            <person name="Lapidus A."/>
            <person name="Bruce D."/>
            <person name="Goodwin L."/>
            <person name="Pitluck S."/>
            <person name="Kyrpides N."/>
            <person name="Mavromatis K."/>
            <person name="Pagani I."/>
            <person name="Ivanova N."/>
            <person name="Teshima H."/>
            <person name="Brettin T."/>
            <person name="Detter J.C."/>
            <person name="Han C."/>
            <person name="Tapia R."/>
            <person name="Land M."/>
            <person name="Hauser L."/>
            <person name="Markowitz V."/>
            <person name="Cheng J.-F."/>
            <person name="Hugenholtz P."/>
            <person name="Woyke T."/>
            <person name="Wu D."/>
            <person name="Spring S."/>
            <person name="Pukall R."/>
            <person name="Steenblock K."/>
            <person name="Schneider S."/>
            <person name="Klenk H.-P."/>
            <person name="Eisen J.A."/>
        </authorList>
    </citation>
    <scope>NUCLEOTIDE SEQUENCE [LARGE SCALE GENOMIC DNA]</scope>
    <source>
        <strain evidence="4">DSM 15567 / CIP 107919 / 50-1 BON</strain>
    </source>
</reference>
<dbReference type="SMART" id="SM00530">
    <property type="entry name" value="HTH_XRE"/>
    <property type="match status" value="1"/>
</dbReference>
<dbReference type="GO" id="GO:0003677">
    <property type="term" value="F:DNA binding"/>
    <property type="evidence" value="ECO:0007669"/>
    <property type="project" value="UniProtKB-KW"/>
</dbReference>
<dbReference type="HOGENOM" id="CLU_066192_4_4_9"/>
<organism evidence="3 4">
    <name type="scientific">Mahella australiensis (strain DSM 15567 / CIP 107919 / 50-1 BON)</name>
    <dbReference type="NCBI Taxonomy" id="697281"/>
    <lineage>
        <taxon>Bacteria</taxon>
        <taxon>Bacillati</taxon>
        <taxon>Bacillota</taxon>
        <taxon>Clostridia</taxon>
        <taxon>Thermoanaerobacterales</taxon>
        <taxon>Thermoanaerobacterales Family IV. Incertae Sedis</taxon>
        <taxon>Mahella</taxon>
    </lineage>
</organism>
<dbReference type="PANTHER" id="PTHR46558:SF11">
    <property type="entry name" value="HTH-TYPE TRANSCRIPTIONAL REGULATOR XRE"/>
    <property type="match status" value="1"/>
</dbReference>
<dbReference type="PROSITE" id="PS50943">
    <property type="entry name" value="HTH_CROC1"/>
    <property type="match status" value="1"/>
</dbReference>
<dbReference type="Pfam" id="PF01381">
    <property type="entry name" value="HTH_3"/>
    <property type="match status" value="1"/>
</dbReference>
<dbReference type="EMBL" id="CP002360">
    <property type="protein sequence ID" value="AEE96927.1"/>
    <property type="molecule type" value="Genomic_DNA"/>
</dbReference>
<dbReference type="CDD" id="cd00093">
    <property type="entry name" value="HTH_XRE"/>
    <property type="match status" value="1"/>
</dbReference>
<dbReference type="Gene3D" id="1.10.260.40">
    <property type="entry name" value="lambda repressor-like DNA-binding domains"/>
    <property type="match status" value="1"/>
</dbReference>
<dbReference type="OrthoDB" id="9811208at2"/>
<feature type="domain" description="HTH cro/C1-type" evidence="2">
    <location>
        <begin position="6"/>
        <end position="60"/>
    </location>
</feature>
<reference evidence="3 4" key="2">
    <citation type="journal article" date="2011" name="Stand. Genomic Sci.">
        <title>Complete genome sequence of Mahella australiensis type strain (50-1 BON).</title>
        <authorList>
            <person name="Sikorski J."/>
            <person name="Teshima H."/>
            <person name="Nolan M."/>
            <person name="Lucas S."/>
            <person name="Hammon N."/>
            <person name="Deshpande S."/>
            <person name="Cheng J.F."/>
            <person name="Pitluck S."/>
            <person name="Liolios K."/>
            <person name="Pagani I."/>
            <person name="Ivanova N."/>
            <person name="Huntemann M."/>
            <person name="Mavromatis K."/>
            <person name="Ovchinikova G."/>
            <person name="Pati A."/>
            <person name="Tapia R."/>
            <person name="Han C."/>
            <person name="Goodwin L."/>
            <person name="Chen A."/>
            <person name="Palaniappan K."/>
            <person name="Land M."/>
            <person name="Hauser L."/>
            <person name="Ngatchou-Djao O.D."/>
            <person name="Rohde M."/>
            <person name="Pukall R."/>
            <person name="Spring S."/>
            <person name="Abt B."/>
            <person name="Goker M."/>
            <person name="Detter J.C."/>
            <person name="Woyke T."/>
            <person name="Bristow J."/>
            <person name="Markowitz V."/>
            <person name="Hugenholtz P."/>
            <person name="Eisen J.A."/>
            <person name="Kyrpides N.C."/>
            <person name="Klenk H.P."/>
            <person name="Lapidus A."/>
        </authorList>
    </citation>
    <scope>NUCLEOTIDE SEQUENCE [LARGE SCALE GENOMIC DNA]</scope>
    <source>
        <strain evidence="4">DSM 15567 / CIP 107919 / 50-1 BON</strain>
    </source>
</reference>
<evidence type="ECO:0000259" key="2">
    <source>
        <dbReference type="PROSITE" id="PS50943"/>
    </source>
</evidence>
<evidence type="ECO:0000313" key="4">
    <source>
        <dbReference type="Proteomes" id="UP000008457"/>
    </source>
</evidence>
<dbReference type="InterPro" id="IPR010982">
    <property type="entry name" value="Lambda_DNA-bd_dom_sf"/>
</dbReference>
<accession>F4A093</accession>
<dbReference type="KEGG" id="mas:Mahau_1746"/>